<feature type="transmembrane region" description="Helical" evidence="2">
    <location>
        <begin position="198"/>
        <end position="219"/>
    </location>
</feature>
<reference evidence="3 4" key="1">
    <citation type="submission" date="2013-02" db="EMBL/GenBank/DDBJ databases">
        <title>Draft genome sequence of Amycolatopsis vancoresmycina strain DSM 44592T.</title>
        <authorList>
            <person name="Kumar S."/>
            <person name="Kaur N."/>
            <person name="Kaur C."/>
            <person name="Raghava G.P.S."/>
            <person name="Mayilraj S."/>
        </authorList>
    </citation>
    <scope>NUCLEOTIDE SEQUENCE [LARGE SCALE GENOMIC DNA]</scope>
    <source>
        <strain evidence="3 4">DSM 44592</strain>
    </source>
</reference>
<evidence type="ECO:0000313" key="3">
    <source>
        <dbReference type="EMBL" id="EOD58956.1"/>
    </source>
</evidence>
<dbReference type="Proteomes" id="UP000014139">
    <property type="component" value="Unassembled WGS sequence"/>
</dbReference>
<feature type="compositionally biased region" description="Pro residues" evidence="1">
    <location>
        <begin position="237"/>
        <end position="255"/>
    </location>
</feature>
<dbReference type="eggNOG" id="ENOG5033SK4">
    <property type="taxonomic scope" value="Bacteria"/>
</dbReference>
<dbReference type="OrthoDB" id="3692386at2"/>
<feature type="compositionally biased region" description="Low complexity" evidence="1">
    <location>
        <begin position="99"/>
        <end position="109"/>
    </location>
</feature>
<dbReference type="RefSeq" id="WP_004562003.1">
    <property type="nucleotide sequence ID" value="NZ_AOUO01000739.1"/>
</dbReference>
<dbReference type="PATRIC" id="fig|1292037.4.peg.7958"/>
<feature type="compositionally biased region" description="Polar residues" evidence="1">
    <location>
        <begin position="172"/>
        <end position="192"/>
    </location>
</feature>
<keyword evidence="2" id="KW-0812">Transmembrane</keyword>
<sequence length="417" mass="43780">MTWQEELRRLDEELAAGNLTADEYRARRDRVLSMAVSTGDPNQAQAPAQPAQPQVPSTAADTQIIAPVSPPGQPAQQENAAEATQVVSAADAGGGERTQVVPQWQQQQQHPNSPSGGFPQPMMQQPPPPYAQHSPAGGFAQPMQQQQNPWGAPQQDASPPWGGSEFPPLAPPSTNADWISQGPESFQTQPSSGKGKKIAFAIVAVLVVAGLGFGVWALFIKDGGSPTPPVAQQSSGPQPPPPPTVKPLPEPPAAKPEPGDNSSALVTPAGTTRAGGGEFDMDKLQSAKYLPTTVIEKLKQSGMTEGLLKTTKDGDVTLGLFALELPNAQAAAAVAAEYGNAEQEGGLTVNRNLSLHGVQVFSAADSTQQVYRAVYVLYSRVVIIDAFGPSKDATLSSFKTLLTAQVQKAPPTERTNN</sequence>
<organism evidence="3 4">
    <name type="scientific">Amycolatopsis vancoresmycina DSM 44592</name>
    <dbReference type="NCBI Taxonomy" id="1292037"/>
    <lineage>
        <taxon>Bacteria</taxon>
        <taxon>Bacillati</taxon>
        <taxon>Actinomycetota</taxon>
        <taxon>Actinomycetes</taxon>
        <taxon>Pseudonocardiales</taxon>
        <taxon>Pseudonocardiaceae</taxon>
        <taxon>Amycolatopsis</taxon>
    </lineage>
</organism>
<protein>
    <submittedName>
        <fullName evidence="3">Flagellar basal body-associated protein FliL</fullName>
    </submittedName>
</protein>
<keyword evidence="3" id="KW-0282">Flagellum</keyword>
<keyword evidence="2" id="KW-0472">Membrane</keyword>
<name>R1HEY2_9PSEU</name>
<evidence type="ECO:0000313" key="4">
    <source>
        <dbReference type="Proteomes" id="UP000014139"/>
    </source>
</evidence>
<keyword evidence="4" id="KW-1185">Reference proteome</keyword>
<accession>R1HEY2</accession>
<feature type="region of interest" description="Disordered" evidence="1">
    <location>
        <begin position="226"/>
        <end position="279"/>
    </location>
</feature>
<feature type="compositionally biased region" description="Low complexity" evidence="1">
    <location>
        <begin position="41"/>
        <end position="60"/>
    </location>
</feature>
<dbReference type="EMBL" id="AOUO01000739">
    <property type="protein sequence ID" value="EOD58956.1"/>
    <property type="molecule type" value="Genomic_DNA"/>
</dbReference>
<gene>
    <name evidence="3" type="ORF">H480_42475</name>
</gene>
<keyword evidence="3" id="KW-0966">Cell projection</keyword>
<feature type="compositionally biased region" description="Low complexity" evidence="1">
    <location>
        <begin position="144"/>
        <end position="155"/>
    </location>
</feature>
<evidence type="ECO:0000256" key="2">
    <source>
        <dbReference type="SAM" id="Phobius"/>
    </source>
</evidence>
<comment type="caution">
    <text evidence="3">The sequence shown here is derived from an EMBL/GenBank/DDBJ whole genome shotgun (WGS) entry which is preliminary data.</text>
</comment>
<evidence type="ECO:0000256" key="1">
    <source>
        <dbReference type="SAM" id="MobiDB-lite"/>
    </source>
</evidence>
<keyword evidence="2" id="KW-1133">Transmembrane helix</keyword>
<dbReference type="AlphaFoldDB" id="R1HEY2"/>
<proteinExistence type="predicted"/>
<keyword evidence="3" id="KW-0969">Cilium</keyword>
<feature type="region of interest" description="Disordered" evidence="1">
    <location>
        <begin position="32"/>
        <end position="192"/>
    </location>
</feature>